<sequence length="558" mass="62725">MGFLRNTHILVKALLILDHRKFVNLSGKSYEQFKVPSGVSQGMNMNSFIKSTVLVARKHVKFAGNRSKKINKNKPPRAIRVPKMGGSLTLIPVLAGLSALDTLAGGVANIVRTIRGIRSNVGTSVHLGKGVYLRPYKSAGSYTIPQKSSAITNEKNRREIKKLTLPNRALYDFEISEYAKRAKISHFRGVYCIDRLPVAPRREEAAVVNLDFEKIRARIGYAIKKPTNQFCISTVLGCDIEYNYERKQAYDTFNCGHLSTDMASQTVSLSGNSSELECHFFPPLELTDKSVIGLLSIQTYNSIPNVEAGCDTLHITHGGLQEATKIKIPTGCYEIITLETKIRGLLKDVGVNFFSLSTDNSTLKCTVHCNNDIDLNAEDIVSYCETFTLAASDLFAFRQLKRIACDFKTIIFIRCIKIAFGTRELESGVSRVFKLLSRLKTFGSYPTRSRQDKYSLAECGFTYTGADDLVQCHYCGILLGKWEENYEVWQQHSMHNPECVFVLLYKGAQFIENIKNEFNDIRNNRGNSNGQVHRCKTESYDVNNYNTITWWVGIAKEG</sequence>
<dbReference type="GO" id="GO:0005737">
    <property type="term" value="C:cytoplasm"/>
    <property type="evidence" value="ECO:0007669"/>
    <property type="project" value="TreeGrafter"/>
</dbReference>
<dbReference type="InterPro" id="IPR050784">
    <property type="entry name" value="IAP"/>
</dbReference>
<dbReference type="SMART" id="SM00238">
    <property type="entry name" value="BIR"/>
    <property type="match status" value="1"/>
</dbReference>
<dbReference type="InterPro" id="IPR001370">
    <property type="entry name" value="BIR_rpt"/>
</dbReference>
<organism evidence="1 2">
    <name type="scientific">Aphis craccivora</name>
    <name type="common">Cowpea aphid</name>
    <dbReference type="NCBI Taxonomy" id="307492"/>
    <lineage>
        <taxon>Eukaryota</taxon>
        <taxon>Metazoa</taxon>
        <taxon>Ecdysozoa</taxon>
        <taxon>Arthropoda</taxon>
        <taxon>Hexapoda</taxon>
        <taxon>Insecta</taxon>
        <taxon>Pterygota</taxon>
        <taxon>Neoptera</taxon>
        <taxon>Paraneoptera</taxon>
        <taxon>Hemiptera</taxon>
        <taxon>Sternorrhyncha</taxon>
        <taxon>Aphidomorpha</taxon>
        <taxon>Aphidoidea</taxon>
        <taxon>Aphididae</taxon>
        <taxon>Aphidini</taxon>
        <taxon>Aphis</taxon>
        <taxon>Aphis</taxon>
    </lineage>
</organism>
<dbReference type="GO" id="GO:0005634">
    <property type="term" value="C:nucleus"/>
    <property type="evidence" value="ECO:0007669"/>
    <property type="project" value="TreeGrafter"/>
</dbReference>
<evidence type="ECO:0000313" key="1">
    <source>
        <dbReference type="EMBL" id="KAF0759201.1"/>
    </source>
</evidence>
<proteinExistence type="predicted"/>
<dbReference type="PANTHER" id="PTHR10044">
    <property type="entry name" value="INHIBITOR OF APOPTOSIS"/>
    <property type="match status" value="1"/>
</dbReference>
<keyword evidence="2" id="KW-1185">Reference proteome</keyword>
<dbReference type="Proteomes" id="UP000478052">
    <property type="component" value="Unassembled WGS sequence"/>
</dbReference>
<comment type="caution">
    <text evidence="1">The sequence shown here is derived from an EMBL/GenBank/DDBJ whole genome shotgun (WGS) entry which is preliminary data.</text>
</comment>
<dbReference type="PANTHER" id="PTHR10044:SF139">
    <property type="entry name" value="DEATH-ASSOCIATED INHIBITOR OF APOPTOSIS 2"/>
    <property type="match status" value="1"/>
</dbReference>
<dbReference type="SUPFAM" id="SSF57924">
    <property type="entry name" value="Inhibitor of apoptosis (IAP) repeat"/>
    <property type="match status" value="1"/>
</dbReference>
<reference evidence="1 2" key="1">
    <citation type="submission" date="2019-08" db="EMBL/GenBank/DDBJ databases">
        <title>Whole genome of Aphis craccivora.</title>
        <authorList>
            <person name="Voronova N.V."/>
            <person name="Shulinski R.S."/>
            <person name="Bandarenka Y.V."/>
            <person name="Zhorov D.G."/>
            <person name="Warner D."/>
        </authorList>
    </citation>
    <scope>NUCLEOTIDE SEQUENCE [LARGE SCALE GENOMIC DNA]</scope>
    <source>
        <strain evidence="1">180601</strain>
        <tissue evidence="1">Whole Body</tissue>
    </source>
</reference>
<dbReference type="OrthoDB" id="6113021at2759"/>
<dbReference type="CDD" id="cd00022">
    <property type="entry name" value="BIR"/>
    <property type="match status" value="1"/>
</dbReference>
<accession>A0A6G0YNY0</accession>
<dbReference type="EMBL" id="VUJU01003071">
    <property type="protein sequence ID" value="KAF0759201.1"/>
    <property type="molecule type" value="Genomic_DNA"/>
</dbReference>
<evidence type="ECO:0000313" key="2">
    <source>
        <dbReference type="Proteomes" id="UP000478052"/>
    </source>
</evidence>
<protein>
    <submittedName>
        <fullName evidence="1">Death-associated inhibitor of apoptosis 1-like</fullName>
    </submittedName>
</protein>
<name>A0A6G0YNY0_APHCR</name>
<dbReference type="Gene3D" id="1.10.1170.10">
    <property type="entry name" value="Inhibitor Of Apoptosis Protein (2mihbC-IAP-1), Chain A"/>
    <property type="match status" value="1"/>
</dbReference>
<gene>
    <name evidence="1" type="ORF">FWK35_00026984</name>
</gene>
<dbReference type="Pfam" id="PF00653">
    <property type="entry name" value="BIR"/>
    <property type="match status" value="1"/>
</dbReference>
<dbReference type="AlphaFoldDB" id="A0A6G0YNY0"/>
<dbReference type="PROSITE" id="PS50143">
    <property type="entry name" value="BIR_REPEAT_2"/>
    <property type="match status" value="1"/>
</dbReference>